<accession>A0ACC2NII4</accession>
<evidence type="ECO:0000313" key="2">
    <source>
        <dbReference type="Proteomes" id="UP001239111"/>
    </source>
</evidence>
<proteinExistence type="predicted"/>
<dbReference type="EMBL" id="CM056743">
    <property type="protein sequence ID" value="KAJ8670708.1"/>
    <property type="molecule type" value="Genomic_DNA"/>
</dbReference>
<evidence type="ECO:0000313" key="1">
    <source>
        <dbReference type="EMBL" id="KAJ8670708.1"/>
    </source>
</evidence>
<organism evidence="1 2">
    <name type="scientific">Eretmocerus hayati</name>
    <dbReference type="NCBI Taxonomy" id="131215"/>
    <lineage>
        <taxon>Eukaryota</taxon>
        <taxon>Metazoa</taxon>
        <taxon>Ecdysozoa</taxon>
        <taxon>Arthropoda</taxon>
        <taxon>Hexapoda</taxon>
        <taxon>Insecta</taxon>
        <taxon>Pterygota</taxon>
        <taxon>Neoptera</taxon>
        <taxon>Endopterygota</taxon>
        <taxon>Hymenoptera</taxon>
        <taxon>Apocrita</taxon>
        <taxon>Proctotrupomorpha</taxon>
        <taxon>Chalcidoidea</taxon>
        <taxon>Aphelinidae</taxon>
        <taxon>Aphelininae</taxon>
        <taxon>Eretmocerus</taxon>
    </lineage>
</organism>
<protein>
    <submittedName>
        <fullName evidence="1">Uncharacterized protein</fullName>
    </submittedName>
</protein>
<reference evidence="1" key="1">
    <citation type="submission" date="2023-04" db="EMBL/GenBank/DDBJ databases">
        <title>A chromosome-level genome assembly of the parasitoid wasp Eretmocerus hayati.</title>
        <authorList>
            <person name="Zhong Y."/>
            <person name="Liu S."/>
            <person name="Liu Y."/>
        </authorList>
    </citation>
    <scope>NUCLEOTIDE SEQUENCE</scope>
    <source>
        <strain evidence="1">ZJU_SS_LIU_2023</strain>
    </source>
</reference>
<keyword evidence="2" id="KW-1185">Reference proteome</keyword>
<sequence length="320" mass="36491">SRVTGSRTLRTVKHDDRIQEYYNGPFPCNTTGSRSSEVPKTVHQLRPGDIDVIGAMGDSLTAGLAVFATSFLQAAVENRGVTFSGGGQGTWREYLTLPNILKEFNPNIFGYSESNSYTFEKASEFNVAESGAMSRDMPYMARALINRMKKDPRVNLKKHWKMITLTIGANDFCVDMCYFPEPSIILSNHKKQLMQVLRSLRDELPRTFVSIVPAPNLKNLVEIKGRSNFCELTVDLECPCLFGLAHRNKRRKFYNIMRRWQKLDEEIAQYPEFQKDDFTVVIQPWSTNLTFPVISEDMSDLSYLARDCFHISQKGNARGE</sequence>
<dbReference type="Proteomes" id="UP001239111">
    <property type="component" value="Chromosome 3"/>
</dbReference>
<name>A0ACC2NII4_9HYME</name>
<gene>
    <name evidence="1" type="ORF">QAD02_001967</name>
</gene>
<comment type="caution">
    <text evidence="1">The sequence shown here is derived from an EMBL/GenBank/DDBJ whole genome shotgun (WGS) entry which is preliminary data.</text>
</comment>
<feature type="non-terminal residue" evidence="1">
    <location>
        <position position="1"/>
    </location>
</feature>